<proteinExistence type="predicted"/>
<evidence type="ECO:0008006" key="3">
    <source>
        <dbReference type="Google" id="ProtNLM"/>
    </source>
</evidence>
<dbReference type="InterPro" id="IPR036291">
    <property type="entry name" value="NAD(P)-bd_dom_sf"/>
</dbReference>
<dbReference type="SUPFAM" id="SSF52283">
    <property type="entry name" value="Formate/glycerate dehydrogenase catalytic domain-like"/>
    <property type="match status" value="1"/>
</dbReference>
<dbReference type="SUPFAM" id="SSF51735">
    <property type="entry name" value="NAD(P)-binding Rossmann-fold domains"/>
    <property type="match status" value="1"/>
</dbReference>
<gene>
    <name evidence="1" type="ORF">FSC454_09230</name>
</gene>
<organism evidence="1 2">
    <name type="scientific">Francisella hispaniensis FSC454</name>
    <dbReference type="NCBI Taxonomy" id="1088883"/>
    <lineage>
        <taxon>Bacteria</taxon>
        <taxon>Pseudomonadati</taxon>
        <taxon>Pseudomonadota</taxon>
        <taxon>Gammaproteobacteria</taxon>
        <taxon>Thiotrichales</taxon>
        <taxon>Francisellaceae</taxon>
        <taxon>Francisella</taxon>
    </lineage>
</organism>
<dbReference type="Gene3D" id="3.40.50.1480">
    <property type="entry name" value="Adenosylhomocysteinase-like"/>
    <property type="match status" value="1"/>
</dbReference>
<dbReference type="InterPro" id="IPR042172">
    <property type="entry name" value="Adenosylhomocyst_ase-like_sf"/>
</dbReference>
<evidence type="ECO:0000313" key="2">
    <source>
        <dbReference type="Proteomes" id="UP000182459"/>
    </source>
</evidence>
<evidence type="ECO:0000313" key="1">
    <source>
        <dbReference type="EMBL" id="APD51236.1"/>
    </source>
</evidence>
<dbReference type="EMBL" id="CP018093">
    <property type="protein sequence ID" value="APD51236.1"/>
    <property type="molecule type" value="Genomic_DNA"/>
</dbReference>
<keyword evidence="2" id="KW-1185">Reference proteome</keyword>
<dbReference type="KEGG" id="fhi:FSC454_09230"/>
<protein>
    <recommendedName>
        <fullName evidence="3">S-adenosyl-L-homocysteine hydrolase NAD binding domain-containing protein</fullName>
    </recommendedName>
</protein>
<dbReference type="Proteomes" id="UP000182459">
    <property type="component" value="Chromosome"/>
</dbReference>
<name>A0AAC9NPX3_9GAMM</name>
<sequence>MRLDNLITFNVIKENYSNSHLEDVYLLGCQHILDSTLLLVEQLIKIGLKKDNISLIGKCYSTSNYIYRKFIDYGIYVCNSSKKFHTTGSFDRAFNKNVACFVEKEIKKFFKSGAKNLVIVDDGAEIIQYFNKHYSFENNKDVKIIAVEQTTAGTNKLKNTDLKFPVVNIARSRAKLTLESPIIARRVIDILEKKIEKKQLFVKKILIIGMGAIGEALYNLLKVKYIVSGYDIKSRENNLNQSEIINLIKDYDLIIGCTGTELFDPLLLTGFKKQITLVSASSSDREFMSYKLKILQGKYKKDSRKSIVYNNVTILNGGYPINFDGKKNNIPIDKIQITLALLAAGICQIDNELNKGFNDLPLNIENQIMDLFDTVTKV</sequence>
<dbReference type="AlphaFoldDB" id="A0AAC9NPX3"/>
<dbReference type="Gene3D" id="3.40.50.720">
    <property type="entry name" value="NAD(P)-binding Rossmann-like Domain"/>
    <property type="match status" value="1"/>
</dbReference>
<accession>A0AAC9NPX3</accession>
<reference evidence="1 2" key="1">
    <citation type="submission" date="2016-11" db="EMBL/GenBank/DDBJ databases">
        <authorList>
            <person name="Hagglund E."/>
            <person name="Bystrom M."/>
            <person name="Naslund J."/>
            <person name="Stenberg P."/>
            <person name="Sjodin A."/>
        </authorList>
    </citation>
    <scope>NUCLEOTIDE SEQUENCE [LARGE SCALE GENOMIC DNA]</scope>
    <source>
        <strain evidence="1 2">CCUG 58020</strain>
    </source>
</reference>